<name>A0ABU9TWC8_9GAMM</name>
<dbReference type="EMBL" id="JBBMRA010000028">
    <property type="protein sequence ID" value="MEM5538028.1"/>
    <property type="molecule type" value="Genomic_DNA"/>
</dbReference>
<feature type="signal peptide" evidence="2">
    <location>
        <begin position="1"/>
        <end position="24"/>
    </location>
</feature>
<dbReference type="Proteomes" id="UP001449225">
    <property type="component" value="Unassembled WGS sequence"/>
</dbReference>
<organism evidence="3 4">
    <name type="scientific">Neptuniibacter pectenicola</name>
    <dbReference type="NCBI Taxonomy" id="1806669"/>
    <lineage>
        <taxon>Bacteria</taxon>
        <taxon>Pseudomonadati</taxon>
        <taxon>Pseudomonadota</taxon>
        <taxon>Gammaproteobacteria</taxon>
        <taxon>Oceanospirillales</taxon>
        <taxon>Oceanospirillaceae</taxon>
        <taxon>Neptuniibacter</taxon>
    </lineage>
</organism>
<dbReference type="InterPro" id="IPR003423">
    <property type="entry name" value="OMP_efflux"/>
</dbReference>
<sequence>MKIKSHTLKLGLAVLVSYSAASWADTQDNNWAKSLLLSLGQSPQWQQLEANLDRAKAAKDAAMQPIYNPELEISYDDKTDRAYQVTLSQKIDLYDKRSSRSQIAAIQEQISALQNKQTKTELAKHSLTSLIQTRRAEELLQLAEQELVISQRLIKLTQQKIQAGDANQLDLEFVKVALSDAINAKNNAQKDLQLSRAQQQSLIGDLSLKLPEKLVHDLPTTPDFSTLSTQSYLVKISTLQAQLAQLQIRQSVAESKSEPTLGLGMGQDGNDDVLALSITFPLNVRNNYQSEIRAAESNAKASDYAVTQHLIEVENLLRQNWNVVEQQKSLQSLLQKTQQKGISHLSQKLEKLWQIGELNTSDYLQNLRRLNTSLATDVNLSAESNLSLIEWLSSSNQLIHWLEQQ</sequence>
<dbReference type="RefSeq" id="WP_342855140.1">
    <property type="nucleotide sequence ID" value="NZ_JBBMRA010000028.1"/>
</dbReference>
<dbReference type="SUPFAM" id="SSF56954">
    <property type="entry name" value="Outer membrane efflux proteins (OEP)"/>
    <property type="match status" value="1"/>
</dbReference>
<evidence type="ECO:0000256" key="1">
    <source>
        <dbReference type="ARBA" id="ARBA00007613"/>
    </source>
</evidence>
<dbReference type="Gene3D" id="1.20.1600.10">
    <property type="entry name" value="Outer membrane efflux proteins (OEP)"/>
    <property type="match status" value="1"/>
</dbReference>
<feature type="chain" id="PRO_5047221605" evidence="2">
    <location>
        <begin position="25"/>
        <end position="405"/>
    </location>
</feature>
<protein>
    <submittedName>
        <fullName evidence="3">TolC family protein</fullName>
    </submittedName>
</protein>
<keyword evidence="4" id="KW-1185">Reference proteome</keyword>
<comment type="similarity">
    <text evidence="1">Belongs to the outer membrane factor (OMF) (TC 1.B.17) family.</text>
</comment>
<dbReference type="Pfam" id="PF02321">
    <property type="entry name" value="OEP"/>
    <property type="match status" value="1"/>
</dbReference>
<evidence type="ECO:0000313" key="3">
    <source>
        <dbReference type="EMBL" id="MEM5538028.1"/>
    </source>
</evidence>
<keyword evidence="2" id="KW-0732">Signal</keyword>
<proteinExistence type="inferred from homology"/>
<reference evidence="3 4" key="1">
    <citation type="submission" date="2024-03" db="EMBL/GenBank/DDBJ databases">
        <title>Community enrichment and isolation of bacterial strains for fucoidan degradation.</title>
        <authorList>
            <person name="Sichert A."/>
        </authorList>
    </citation>
    <scope>NUCLEOTIDE SEQUENCE [LARGE SCALE GENOMIC DNA]</scope>
    <source>
        <strain evidence="3 4">AS76</strain>
    </source>
</reference>
<comment type="caution">
    <text evidence="3">The sequence shown here is derived from an EMBL/GenBank/DDBJ whole genome shotgun (WGS) entry which is preliminary data.</text>
</comment>
<gene>
    <name evidence="3" type="ORF">WNY58_16720</name>
</gene>
<evidence type="ECO:0000256" key="2">
    <source>
        <dbReference type="SAM" id="SignalP"/>
    </source>
</evidence>
<evidence type="ECO:0000313" key="4">
    <source>
        <dbReference type="Proteomes" id="UP001449225"/>
    </source>
</evidence>
<accession>A0ABU9TWC8</accession>